<dbReference type="SUPFAM" id="SSF82895">
    <property type="entry name" value="TSP-1 type 1 repeat"/>
    <property type="match status" value="1"/>
</dbReference>
<keyword evidence="3" id="KW-1133">Transmembrane helix</keyword>
<evidence type="ECO:0000256" key="1">
    <source>
        <dbReference type="ARBA" id="ARBA00022737"/>
    </source>
</evidence>
<reference evidence="4" key="2">
    <citation type="journal article" date="2021" name="Genome Biol. Evol.">
        <title>Developing a high-quality reference genome for a parasitic bivalve with doubly uniparental inheritance (Bivalvia: Unionida).</title>
        <authorList>
            <person name="Smith C.H."/>
        </authorList>
    </citation>
    <scope>NUCLEOTIDE SEQUENCE</scope>
    <source>
        <strain evidence="4">CHS0354</strain>
        <tissue evidence="4">Mantle</tissue>
    </source>
</reference>
<keyword evidence="2" id="KW-1015">Disulfide bond</keyword>
<dbReference type="Proteomes" id="UP001195483">
    <property type="component" value="Unassembled WGS sequence"/>
</dbReference>
<keyword evidence="3" id="KW-0472">Membrane</keyword>
<dbReference type="SMART" id="SM00209">
    <property type="entry name" value="TSP1"/>
    <property type="match status" value="1"/>
</dbReference>
<dbReference type="PROSITE" id="PS50092">
    <property type="entry name" value="TSP1"/>
    <property type="match status" value="1"/>
</dbReference>
<accession>A0AAE0VKU3</accession>
<keyword evidence="1" id="KW-0677">Repeat</keyword>
<evidence type="ECO:0000313" key="5">
    <source>
        <dbReference type="Proteomes" id="UP001195483"/>
    </source>
</evidence>
<keyword evidence="5" id="KW-1185">Reference proteome</keyword>
<reference evidence="4" key="3">
    <citation type="submission" date="2023-05" db="EMBL/GenBank/DDBJ databases">
        <authorList>
            <person name="Smith C.H."/>
        </authorList>
    </citation>
    <scope>NUCLEOTIDE SEQUENCE</scope>
    <source>
        <strain evidence="4">CHS0354</strain>
        <tissue evidence="4">Mantle</tissue>
    </source>
</reference>
<evidence type="ECO:0000256" key="3">
    <source>
        <dbReference type="SAM" id="Phobius"/>
    </source>
</evidence>
<reference evidence="4" key="1">
    <citation type="journal article" date="2021" name="Genome Biol. Evol.">
        <title>A High-Quality Reference Genome for a Parasitic Bivalve with Doubly Uniparental Inheritance (Bivalvia: Unionida).</title>
        <authorList>
            <person name="Smith C.H."/>
        </authorList>
    </citation>
    <scope>NUCLEOTIDE SEQUENCE</scope>
    <source>
        <strain evidence="4">CHS0354</strain>
    </source>
</reference>
<evidence type="ECO:0000313" key="4">
    <source>
        <dbReference type="EMBL" id="KAK3581983.1"/>
    </source>
</evidence>
<sequence>MVKPPVVLLYPFPAPPLLLPVSDPVSPLPVFFFLPILLLFLFLARRKFPVEIGQWSQWGSWSTCSSTCFGLPGVRTRTRSCPTNPPNCEGMNFEAEACSGDVPCQIT</sequence>
<dbReference type="AlphaFoldDB" id="A0AAE0VKU3"/>
<feature type="transmembrane region" description="Helical" evidence="3">
    <location>
        <begin position="25"/>
        <end position="44"/>
    </location>
</feature>
<protein>
    <submittedName>
        <fullName evidence="4">Uncharacterized protein</fullName>
    </submittedName>
</protein>
<dbReference type="PANTHER" id="PTHR22906:SF21">
    <property type="entry name" value="SEMA DOMAIN-CONTAINING PROTEIN"/>
    <property type="match status" value="1"/>
</dbReference>
<dbReference type="Pfam" id="PF00090">
    <property type="entry name" value="TSP_1"/>
    <property type="match status" value="1"/>
</dbReference>
<gene>
    <name evidence="4" type="ORF">CHS0354_003245</name>
</gene>
<dbReference type="PANTHER" id="PTHR22906">
    <property type="entry name" value="PROPERDIN"/>
    <property type="match status" value="1"/>
</dbReference>
<proteinExistence type="predicted"/>
<evidence type="ECO:0000256" key="2">
    <source>
        <dbReference type="ARBA" id="ARBA00023157"/>
    </source>
</evidence>
<keyword evidence="3" id="KW-0812">Transmembrane</keyword>
<dbReference type="EMBL" id="JAEAOA010000265">
    <property type="protein sequence ID" value="KAK3581983.1"/>
    <property type="molecule type" value="Genomic_DNA"/>
</dbReference>
<dbReference type="InterPro" id="IPR000884">
    <property type="entry name" value="TSP1_rpt"/>
</dbReference>
<dbReference type="InterPro" id="IPR052065">
    <property type="entry name" value="Compl_asym_regulator"/>
</dbReference>
<dbReference type="PRINTS" id="PR01705">
    <property type="entry name" value="TSP1REPEAT"/>
</dbReference>
<name>A0AAE0VKU3_9BIVA</name>
<organism evidence="4 5">
    <name type="scientific">Potamilus streckersoni</name>
    <dbReference type="NCBI Taxonomy" id="2493646"/>
    <lineage>
        <taxon>Eukaryota</taxon>
        <taxon>Metazoa</taxon>
        <taxon>Spiralia</taxon>
        <taxon>Lophotrochozoa</taxon>
        <taxon>Mollusca</taxon>
        <taxon>Bivalvia</taxon>
        <taxon>Autobranchia</taxon>
        <taxon>Heteroconchia</taxon>
        <taxon>Palaeoheterodonta</taxon>
        <taxon>Unionida</taxon>
        <taxon>Unionoidea</taxon>
        <taxon>Unionidae</taxon>
        <taxon>Ambleminae</taxon>
        <taxon>Lampsilini</taxon>
        <taxon>Potamilus</taxon>
    </lineage>
</organism>
<dbReference type="InterPro" id="IPR036383">
    <property type="entry name" value="TSP1_rpt_sf"/>
</dbReference>
<dbReference type="Gene3D" id="2.20.100.10">
    <property type="entry name" value="Thrombospondin type-1 (TSP1) repeat"/>
    <property type="match status" value="1"/>
</dbReference>
<comment type="caution">
    <text evidence="4">The sequence shown here is derived from an EMBL/GenBank/DDBJ whole genome shotgun (WGS) entry which is preliminary data.</text>
</comment>